<organism evidence="1 2">
    <name type="scientific">Modicisalibacter zincidurans</name>
    <dbReference type="NCBI Taxonomy" id="1178777"/>
    <lineage>
        <taxon>Bacteria</taxon>
        <taxon>Pseudomonadati</taxon>
        <taxon>Pseudomonadota</taxon>
        <taxon>Gammaproteobacteria</taxon>
        <taxon>Oceanospirillales</taxon>
        <taxon>Halomonadaceae</taxon>
        <taxon>Modicisalibacter</taxon>
    </lineage>
</organism>
<keyword evidence="2" id="KW-1185">Reference proteome</keyword>
<proteinExistence type="predicted"/>
<evidence type="ECO:0008006" key="3">
    <source>
        <dbReference type="Google" id="ProtNLM"/>
    </source>
</evidence>
<dbReference type="EMBL" id="BAABKI010000013">
    <property type="protein sequence ID" value="GAA5173593.1"/>
    <property type="molecule type" value="Genomic_DNA"/>
</dbReference>
<gene>
    <name evidence="1" type="ORF">GCM10023342_12620</name>
</gene>
<protein>
    <recommendedName>
        <fullName evidence="3">DUF1902 domain-containing protein</fullName>
    </recommendedName>
</protein>
<evidence type="ECO:0000313" key="1">
    <source>
        <dbReference type="EMBL" id="GAA5173593.1"/>
    </source>
</evidence>
<dbReference type="Proteomes" id="UP001500074">
    <property type="component" value="Unassembled WGS sequence"/>
</dbReference>
<accession>A0ABP9RAK5</accession>
<comment type="caution">
    <text evidence="1">The sequence shown here is derived from an EMBL/GenBank/DDBJ whole genome shotgun (WGS) entry which is preliminary data.</text>
</comment>
<evidence type="ECO:0000313" key="2">
    <source>
        <dbReference type="Proteomes" id="UP001500074"/>
    </source>
</evidence>
<name>A0ABP9RAK5_9GAMM</name>
<reference evidence="2" key="1">
    <citation type="journal article" date="2019" name="Int. J. Syst. Evol. Microbiol.">
        <title>The Global Catalogue of Microorganisms (GCM) 10K type strain sequencing project: providing services to taxonomists for standard genome sequencing and annotation.</title>
        <authorList>
            <consortium name="The Broad Institute Genomics Platform"/>
            <consortium name="The Broad Institute Genome Sequencing Center for Infectious Disease"/>
            <person name="Wu L."/>
            <person name="Ma J."/>
        </authorList>
    </citation>
    <scope>NUCLEOTIDE SEQUENCE [LARGE SCALE GENOMIC DNA]</scope>
    <source>
        <strain evidence="2">JCM 18472</strain>
    </source>
</reference>
<sequence>MTVSETAVLEIVELADGEFVLRPADEGEGEPLLSIRISEEAAELLSQSRFEVARKMIDHAITQTTLWEGEKDATSLPETMH</sequence>